<proteinExistence type="inferred from homology"/>
<reference evidence="4 5" key="1">
    <citation type="journal article" date="2017" name="ISME J.">
        <title>Energy and carbon metabolisms in a deep terrestrial subsurface fluid microbial community.</title>
        <authorList>
            <person name="Momper L."/>
            <person name="Jungbluth S.P."/>
            <person name="Lee M.D."/>
            <person name="Amend J.P."/>
        </authorList>
    </citation>
    <scope>NUCLEOTIDE SEQUENCE [LARGE SCALE GENOMIC DNA]</scope>
    <source>
        <strain evidence="4">SURF_5</strain>
    </source>
</reference>
<dbReference type="PROSITE" id="PS00061">
    <property type="entry name" value="ADH_SHORT"/>
    <property type="match status" value="1"/>
</dbReference>
<dbReference type="NCBIfam" id="NF009466">
    <property type="entry name" value="PRK12826.1-2"/>
    <property type="match status" value="1"/>
</dbReference>
<dbReference type="PRINTS" id="PR00080">
    <property type="entry name" value="SDRFAMILY"/>
</dbReference>
<dbReference type="InterPro" id="IPR050259">
    <property type="entry name" value="SDR"/>
</dbReference>
<sequence>MQTGWCAITLFNIISRRLAQLRPSLGENGEALMKLKNKVAIVTGGGRGIGRAIAHLYAREGAKLMVSARTSNQVEQTTRSIIESGGQAIGVAADVTVEDDVQKMVNATLHEFGRVDILVNNAGILESGPIVAIDSQLWRRVIEVNLIGTFLCSKAVAPHLIEQQWGRIINIASRSGKIGHPFLTAYCASKHGVVGFTKSLAEELAPCRITVNAICPGLVETGMVTETVKEQAGDAIIQPHEIAELALYLASEEAGAVNGEAINIFGSAKLHLGF</sequence>
<dbReference type="GO" id="GO:0032787">
    <property type="term" value="P:monocarboxylic acid metabolic process"/>
    <property type="evidence" value="ECO:0007669"/>
    <property type="project" value="UniProtKB-ARBA"/>
</dbReference>
<evidence type="ECO:0000259" key="3">
    <source>
        <dbReference type="SMART" id="SM00822"/>
    </source>
</evidence>
<dbReference type="PRINTS" id="PR00081">
    <property type="entry name" value="GDHRDH"/>
</dbReference>
<feature type="domain" description="Ketoreductase" evidence="3">
    <location>
        <begin position="38"/>
        <end position="217"/>
    </location>
</feature>
<evidence type="ECO:0000256" key="1">
    <source>
        <dbReference type="ARBA" id="ARBA00006484"/>
    </source>
</evidence>
<dbReference type="SMART" id="SM00822">
    <property type="entry name" value="PKS_KR"/>
    <property type="match status" value="1"/>
</dbReference>
<dbReference type="EMBL" id="QZKU01000119">
    <property type="protein sequence ID" value="RJP17160.1"/>
    <property type="molecule type" value="Genomic_DNA"/>
</dbReference>
<evidence type="ECO:0000313" key="4">
    <source>
        <dbReference type="EMBL" id="RJP17160.1"/>
    </source>
</evidence>
<dbReference type="NCBIfam" id="NF005559">
    <property type="entry name" value="PRK07231.1"/>
    <property type="match status" value="1"/>
</dbReference>
<comment type="similarity">
    <text evidence="1 2">Belongs to the short-chain dehydrogenases/reductases (SDR) family.</text>
</comment>
<dbReference type="SUPFAM" id="SSF51735">
    <property type="entry name" value="NAD(P)-binding Rossmann-fold domains"/>
    <property type="match status" value="1"/>
</dbReference>
<accession>A0A3A4NIX2</accession>
<dbReference type="InterPro" id="IPR002347">
    <property type="entry name" value="SDR_fam"/>
</dbReference>
<protein>
    <submittedName>
        <fullName evidence="4">SDR family oxidoreductase</fullName>
    </submittedName>
</protein>
<dbReference type="Pfam" id="PF00106">
    <property type="entry name" value="adh_short"/>
    <property type="match status" value="1"/>
</dbReference>
<dbReference type="CDD" id="cd05233">
    <property type="entry name" value="SDR_c"/>
    <property type="match status" value="1"/>
</dbReference>
<organism evidence="4 5">
    <name type="scientific">Abyssobacteria bacterium (strain SURF_5)</name>
    <dbReference type="NCBI Taxonomy" id="2093360"/>
    <lineage>
        <taxon>Bacteria</taxon>
        <taxon>Pseudomonadati</taxon>
        <taxon>Candidatus Hydrogenedentota</taxon>
        <taxon>Candidatus Abyssobacteria</taxon>
    </lineage>
</organism>
<name>A0A3A4NIX2_ABYX5</name>
<dbReference type="AlphaFoldDB" id="A0A3A4NIX2"/>
<dbReference type="InterPro" id="IPR036291">
    <property type="entry name" value="NAD(P)-bd_dom_sf"/>
</dbReference>
<dbReference type="InterPro" id="IPR020904">
    <property type="entry name" value="Sc_DH/Rdtase_CS"/>
</dbReference>
<dbReference type="Gene3D" id="3.40.50.720">
    <property type="entry name" value="NAD(P)-binding Rossmann-like Domain"/>
    <property type="match status" value="1"/>
</dbReference>
<dbReference type="FunFam" id="3.40.50.720:FF:000084">
    <property type="entry name" value="Short-chain dehydrogenase reductase"/>
    <property type="match status" value="1"/>
</dbReference>
<dbReference type="Proteomes" id="UP000265882">
    <property type="component" value="Unassembled WGS sequence"/>
</dbReference>
<dbReference type="PANTHER" id="PTHR42879">
    <property type="entry name" value="3-OXOACYL-(ACYL-CARRIER-PROTEIN) REDUCTASE"/>
    <property type="match status" value="1"/>
</dbReference>
<evidence type="ECO:0000313" key="5">
    <source>
        <dbReference type="Proteomes" id="UP000265882"/>
    </source>
</evidence>
<dbReference type="InterPro" id="IPR057326">
    <property type="entry name" value="KR_dom"/>
</dbReference>
<evidence type="ECO:0000256" key="2">
    <source>
        <dbReference type="RuleBase" id="RU000363"/>
    </source>
</evidence>
<comment type="caution">
    <text evidence="4">The sequence shown here is derived from an EMBL/GenBank/DDBJ whole genome shotgun (WGS) entry which is preliminary data.</text>
</comment>
<dbReference type="PANTHER" id="PTHR42879:SF2">
    <property type="entry name" value="3-OXOACYL-[ACYL-CARRIER-PROTEIN] REDUCTASE FABG"/>
    <property type="match status" value="1"/>
</dbReference>
<gene>
    <name evidence="4" type="ORF">C4520_17435</name>
</gene>